<dbReference type="PROSITE" id="PS51186">
    <property type="entry name" value="GNAT"/>
    <property type="match status" value="1"/>
</dbReference>
<dbReference type="CDD" id="cd04301">
    <property type="entry name" value="NAT_SF"/>
    <property type="match status" value="1"/>
</dbReference>
<dbReference type="PANTHER" id="PTHR43800">
    <property type="entry name" value="PEPTIDYL-LYSINE N-ACETYLTRANSFERASE YJAB"/>
    <property type="match status" value="1"/>
</dbReference>
<dbReference type="AlphaFoldDB" id="A0A383R9N0"/>
<organism evidence="4 5">
    <name type="scientific">Paenibacillus alvei</name>
    <name type="common">Bacillus alvei</name>
    <dbReference type="NCBI Taxonomy" id="44250"/>
    <lineage>
        <taxon>Bacteria</taxon>
        <taxon>Bacillati</taxon>
        <taxon>Bacillota</taxon>
        <taxon>Bacilli</taxon>
        <taxon>Bacillales</taxon>
        <taxon>Paenibacillaceae</taxon>
        <taxon>Paenibacillus</taxon>
    </lineage>
</organism>
<dbReference type="Pfam" id="PF13673">
    <property type="entry name" value="Acetyltransf_10"/>
    <property type="match status" value="1"/>
</dbReference>
<dbReference type="EMBL" id="LS992241">
    <property type="protein sequence ID" value="SYX83815.1"/>
    <property type="molecule type" value="Genomic_DNA"/>
</dbReference>
<dbReference type="InterPro" id="IPR000182">
    <property type="entry name" value="GNAT_dom"/>
</dbReference>
<dbReference type="SUPFAM" id="SSF55729">
    <property type="entry name" value="Acyl-CoA N-acyltransferases (Nat)"/>
    <property type="match status" value="1"/>
</dbReference>
<keyword evidence="1" id="KW-0808">Transferase</keyword>
<dbReference type="InterPro" id="IPR016181">
    <property type="entry name" value="Acyl_CoA_acyltransferase"/>
</dbReference>
<evidence type="ECO:0000259" key="3">
    <source>
        <dbReference type="PROSITE" id="PS51186"/>
    </source>
</evidence>
<dbReference type="Gene3D" id="3.40.630.30">
    <property type="match status" value="1"/>
</dbReference>
<protein>
    <recommendedName>
        <fullName evidence="3">N-acetyltransferase domain-containing protein</fullName>
    </recommendedName>
</protein>
<gene>
    <name evidence="4" type="ORF">PBLR_12237</name>
</gene>
<evidence type="ECO:0000256" key="2">
    <source>
        <dbReference type="ARBA" id="ARBA00023315"/>
    </source>
</evidence>
<feature type="domain" description="N-acetyltransferase" evidence="3">
    <location>
        <begin position="24"/>
        <end position="163"/>
    </location>
</feature>
<reference evidence="5" key="1">
    <citation type="submission" date="2018-08" db="EMBL/GenBank/DDBJ databases">
        <authorList>
            <person name="Chevrot R."/>
        </authorList>
    </citation>
    <scope>NUCLEOTIDE SEQUENCE [LARGE SCALE GENOMIC DNA]</scope>
</reference>
<evidence type="ECO:0000256" key="1">
    <source>
        <dbReference type="ARBA" id="ARBA00022679"/>
    </source>
</evidence>
<dbReference type="GO" id="GO:0016747">
    <property type="term" value="F:acyltransferase activity, transferring groups other than amino-acyl groups"/>
    <property type="evidence" value="ECO:0007669"/>
    <property type="project" value="InterPro"/>
</dbReference>
<evidence type="ECO:0000313" key="4">
    <source>
        <dbReference type="EMBL" id="SYX83815.1"/>
    </source>
</evidence>
<name>A0A383R9N0_PAEAL</name>
<sequence>MIRPGSEPYMGESMMRYQIVAYDAKYHERLVDIWLRAVRLTHKFLTEEDIEFYHMIVRNEALRAVEVWIPLNEDGNPLGFIGLDGTNIEMLFVDPDNHGQGIGSRLIKHAESLKGSHLRVDVNEQNEGAIIFYQGYGFVQIGRSELDGTGRPFPLLHLELKIDPFA</sequence>
<keyword evidence="2" id="KW-0012">Acyltransferase</keyword>
<dbReference type="Proteomes" id="UP000304148">
    <property type="component" value="Chromosome"/>
</dbReference>
<proteinExistence type="predicted"/>
<dbReference type="PANTHER" id="PTHR43800:SF1">
    <property type="entry name" value="PEPTIDYL-LYSINE N-ACETYLTRANSFERASE YJAB"/>
    <property type="match status" value="1"/>
</dbReference>
<evidence type="ECO:0000313" key="5">
    <source>
        <dbReference type="Proteomes" id="UP000304148"/>
    </source>
</evidence>
<accession>A0A383R9N0</accession>